<dbReference type="AlphaFoldDB" id="A0A6L5YPV4"/>
<dbReference type="InterPro" id="IPR038729">
    <property type="entry name" value="Rad50/SbcC_AAA"/>
</dbReference>
<evidence type="ECO:0000256" key="2">
    <source>
        <dbReference type="SAM" id="Phobius"/>
    </source>
</evidence>
<evidence type="ECO:0000256" key="1">
    <source>
        <dbReference type="SAM" id="Coils"/>
    </source>
</evidence>
<dbReference type="Pfam" id="PF13476">
    <property type="entry name" value="AAA_23"/>
    <property type="match status" value="1"/>
</dbReference>
<feature type="coiled-coil region" evidence="1">
    <location>
        <begin position="406"/>
        <end position="443"/>
    </location>
</feature>
<evidence type="ECO:0000313" key="4">
    <source>
        <dbReference type="EMBL" id="MST74395.1"/>
    </source>
</evidence>
<keyword evidence="2" id="KW-0472">Membrane</keyword>
<dbReference type="PANTHER" id="PTHR41259">
    <property type="entry name" value="DOUBLE-STRAND BREAK REPAIR RAD50 ATPASE, PUTATIVE-RELATED"/>
    <property type="match status" value="1"/>
</dbReference>
<organism evidence="4 5">
    <name type="scientific">Roseburia porci</name>
    <dbReference type="NCBI Taxonomy" id="2605790"/>
    <lineage>
        <taxon>Bacteria</taxon>
        <taxon>Bacillati</taxon>
        <taxon>Bacillota</taxon>
        <taxon>Clostridia</taxon>
        <taxon>Lachnospirales</taxon>
        <taxon>Lachnospiraceae</taxon>
        <taxon>Roseburia</taxon>
    </lineage>
</organism>
<feature type="coiled-coil region" evidence="1">
    <location>
        <begin position="502"/>
        <end position="574"/>
    </location>
</feature>
<keyword evidence="2" id="KW-0812">Transmembrane</keyword>
<dbReference type="InterPro" id="IPR027417">
    <property type="entry name" value="P-loop_NTPase"/>
</dbReference>
<dbReference type="PANTHER" id="PTHR41259:SF1">
    <property type="entry name" value="DOUBLE-STRAND BREAK REPAIR RAD50 ATPASE, PUTATIVE-RELATED"/>
    <property type="match status" value="1"/>
</dbReference>
<keyword evidence="5" id="KW-1185">Reference proteome</keyword>
<accession>A0A6L5YPV4</accession>
<dbReference type="EMBL" id="VUNI01000006">
    <property type="protein sequence ID" value="MST74395.1"/>
    <property type="molecule type" value="Genomic_DNA"/>
</dbReference>
<protein>
    <recommendedName>
        <fullName evidence="3">Rad50/SbcC-type AAA domain-containing protein</fullName>
    </recommendedName>
</protein>
<feature type="domain" description="Rad50/SbcC-type AAA" evidence="3">
    <location>
        <begin position="7"/>
        <end position="263"/>
    </location>
</feature>
<reference evidence="4 5" key="1">
    <citation type="submission" date="2019-08" db="EMBL/GenBank/DDBJ databases">
        <title>In-depth cultivation of the pig gut microbiome towards novel bacterial diversity and tailored functional studies.</title>
        <authorList>
            <person name="Wylensek D."/>
            <person name="Hitch T.C.A."/>
            <person name="Clavel T."/>
        </authorList>
    </citation>
    <scope>NUCLEOTIDE SEQUENCE [LARGE SCALE GENOMIC DNA]</scope>
    <source>
        <strain evidence="4 5">MUC/MUC-530-WT-4D</strain>
    </source>
</reference>
<keyword evidence="2" id="KW-1133">Transmembrane helix</keyword>
<keyword evidence="1" id="KW-0175">Coiled coil</keyword>
<dbReference type="RefSeq" id="WP_154429365.1">
    <property type="nucleotide sequence ID" value="NZ_VUNI01000006.1"/>
</dbReference>
<sequence>MRLLACHIENFGKLHDFTMEFADGVNTISQPNGWGKSTLAAFFKVMFYGFDSKKAKDAPDKERKLYLPWQGGTYGGELDFEVNGKRYRISRTFGKTERTDQFHLYDLATNLESCDYSDKIGEELFGLDSGSFRRSVFIAQSEVLSGSTDAINAKLGNLVENTNDINNYETAQSRIKEEMNRLTPDRVSGSIRKNKNRITELSEVLRGSDAAEKAYLEKKQLLEEKQKEKERISKQRRICAGRLRSVSEADKKETLRQQYIKLEEDERNKKEAYLEKKKVFPQEIPQAEDLSHMQQKARQLEEYHTTGQNFAFTPEEEKRYQKLKAQLAEGKQTVSTEPKENHRGLLSGGIAAVAAGIILLLIGMTVFRGNGILFALTGGIAVVIGIGLLFHGKAQKRAYEEKKQQEQKLLFELKSSDQELQRLEQKKQQYEHAKEMEEKVRRQLTEFLMQYQIALEEDITGQLTALLIQSEAVRTAYGIWEDAAHAKEDFRKRHPEETLTPVEKTEESLEELNEKIAHLDDELEKIQNVISDYEGQIEELQEKMDLRDEKEAELEELRKRQEKEQKRYELLKTTHEYLQAAKEQFTSRYMAPISNGFARYYNDLNASAGEQTWMVDANMELKLKEQGEYRDVRWLSAGYQDLIGFCMRLALVDAMFPETKPFLVLDDPFVNLDQEKAQKGNELLKQLGKEYQTIYFTCHNSRVP</sequence>
<comment type="caution">
    <text evidence="4">The sequence shown here is derived from an EMBL/GenBank/DDBJ whole genome shotgun (WGS) entry which is preliminary data.</text>
</comment>
<feature type="transmembrane region" description="Helical" evidence="2">
    <location>
        <begin position="345"/>
        <end position="366"/>
    </location>
</feature>
<proteinExistence type="predicted"/>
<name>A0A6L5YPV4_9FIRM</name>
<feature type="coiled-coil region" evidence="1">
    <location>
        <begin position="208"/>
        <end position="272"/>
    </location>
</feature>
<feature type="transmembrane region" description="Helical" evidence="2">
    <location>
        <begin position="372"/>
        <end position="390"/>
    </location>
</feature>
<gene>
    <name evidence="4" type="ORF">FYJ75_05005</name>
</gene>
<dbReference type="SUPFAM" id="SSF52540">
    <property type="entry name" value="P-loop containing nucleoside triphosphate hydrolases"/>
    <property type="match status" value="2"/>
</dbReference>
<dbReference type="Proteomes" id="UP000474024">
    <property type="component" value="Unassembled WGS sequence"/>
</dbReference>
<dbReference type="Gene3D" id="3.40.50.300">
    <property type="entry name" value="P-loop containing nucleotide triphosphate hydrolases"/>
    <property type="match status" value="2"/>
</dbReference>
<evidence type="ECO:0000259" key="3">
    <source>
        <dbReference type="Pfam" id="PF13476"/>
    </source>
</evidence>
<evidence type="ECO:0000313" key="5">
    <source>
        <dbReference type="Proteomes" id="UP000474024"/>
    </source>
</evidence>